<sequence>MRAGIDLPKRPGKRILKAVEAQAWQDGFAFLDAAKRRAAELQDAARSAYGDSFAQGYQHGKAEGAADAARLLADVAAKVDRYFGSIENDVIGLASDVIARVLGEFDAGDLVAKAARQTILEMRRGRYIEVTVHPQAVDAVRDELEAVRAESTFQGTIEVIADADLQRDGCVVATDIAVVDATIGVQIVAIAEAIRDRREMGA</sequence>
<evidence type="ECO:0000256" key="3">
    <source>
        <dbReference type="ARBA" id="ARBA00022490"/>
    </source>
</evidence>
<keyword evidence="8" id="KW-1185">Reference proteome</keyword>
<keyword evidence="3" id="KW-0963">Cytoplasm</keyword>
<comment type="similarity">
    <text evidence="5">Belongs to the SctL stator family.</text>
</comment>
<evidence type="ECO:0000313" key="7">
    <source>
        <dbReference type="EMBL" id="MET3581336.1"/>
    </source>
</evidence>
<comment type="caution">
    <text evidence="7">The sequence shown here is derived from an EMBL/GenBank/DDBJ whole genome shotgun (WGS) entry which is preliminary data.</text>
</comment>
<dbReference type="PANTHER" id="PTHR34982:SF1">
    <property type="entry name" value="FLAGELLAR ASSEMBLY PROTEIN FLIH"/>
    <property type="match status" value="1"/>
</dbReference>
<dbReference type="Proteomes" id="UP001549204">
    <property type="component" value="Unassembled WGS sequence"/>
</dbReference>
<dbReference type="RefSeq" id="WP_354492984.1">
    <property type="nucleotide sequence ID" value="NZ_JBEPMC010000007.1"/>
</dbReference>
<dbReference type="PANTHER" id="PTHR34982">
    <property type="entry name" value="YOP PROTEINS TRANSLOCATION PROTEIN L"/>
    <property type="match status" value="1"/>
</dbReference>
<proteinExistence type="inferred from homology"/>
<keyword evidence="4" id="KW-0653">Protein transport</keyword>
<dbReference type="InterPro" id="IPR010586">
    <property type="entry name" value="T3SS_stator_protein"/>
</dbReference>
<dbReference type="Pfam" id="PF06635">
    <property type="entry name" value="T3SS_SCTL"/>
    <property type="match status" value="1"/>
</dbReference>
<dbReference type="InterPro" id="IPR012842">
    <property type="entry name" value="T3SS_SctL/SctL2"/>
</dbReference>
<dbReference type="NCBIfam" id="TIGR02499">
    <property type="entry name" value="HrpE_YscL_not"/>
    <property type="match status" value="1"/>
</dbReference>
<evidence type="ECO:0000256" key="5">
    <source>
        <dbReference type="ARBA" id="ARBA00024335"/>
    </source>
</evidence>
<reference evidence="7 8" key="1">
    <citation type="submission" date="2024-06" db="EMBL/GenBank/DDBJ databases">
        <title>Genomic Encyclopedia of Type Strains, Phase IV (KMG-IV): sequencing the most valuable type-strain genomes for metagenomic binning, comparative biology and taxonomic classification.</title>
        <authorList>
            <person name="Goeker M."/>
        </authorList>
    </citation>
    <scope>NUCLEOTIDE SEQUENCE [LARGE SCALE GENOMIC DNA]</scope>
    <source>
        <strain evidence="7 8">DSM 100022</strain>
    </source>
</reference>
<keyword evidence="2" id="KW-0813">Transport</keyword>
<dbReference type="EMBL" id="JBEPMC010000007">
    <property type="protein sequence ID" value="MET3581336.1"/>
    <property type="molecule type" value="Genomic_DNA"/>
</dbReference>
<evidence type="ECO:0000256" key="6">
    <source>
        <dbReference type="ARBA" id="ARBA00040494"/>
    </source>
</evidence>
<evidence type="ECO:0000313" key="8">
    <source>
        <dbReference type="Proteomes" id="UP001549204"/>
    </source>
</evidence>
<comment type="subcellular location">
    <subcellularLocation>
        <location evidence="1">Cytoplasm</location>
    </subcellularLocation>
</comment>
<accession>A0ABV2GSR7</accession>
<evidence type="ECO:0000256" key="2">
    <source>
        <dbReference type="ARBA" id="ARBA00022448"/>
    </source>
</evidence>
<organism evidence="7 8">
    <name type="scientific">Mesorhizobium robiniae</name>
    <dbReference type="NCBI Taxonomy" id="559315"/>
    <lineage>
        <taxon>Bacteria</taxon>
        <taxon>Pseudomonadati</taxon>
        <taxon>Pseudomonadota</taxon>
        <taxon>Alphaproteobacteria</taxon>
        <taxon>Hyphomicrobiales</taxon>
        <taxon>Phyllobacteriaceae</taxon>
        <taxon>Mesorhizobium</taxon>
    </lineage>
</organism>
<gene>
    <name evidence="7" type="ORF">ABID19_004382</name>
</gene>
<name>A0ABV2GSR7_9HYPH</name>
<evidence type="ECO:0000256" key="1">
    <source>
        <dbReference type="ARBA" id="ARBA00004496"/>
    </source>
</evidence>
<dbReference type="InterPro" id="IPR051472">
    <property type="entry name" value="T3SS_Stator/FliH"/>
</dbReference>
<protein>
    <recommendedName>
        <fullName evidence="6">Type 3 secretion system stator protein</fullName>
    </recommendedName>
</protein>
<evidence type="ECO:0000256" key="4">
    <source>
        <dbReference type="ARBA" id="ARBA00022927"/>
    </source>
</evidence>